<dbReference type="Proteomes" id="UP000027238">
    <property type="component" value="Unassembled WGS sequence"/>
</dbReference>
<feature type="compositionally biased region" description="Low complexity" evidence="1">
    <location>
        <begin position="123"/>
        <end position="132"/>
    </location>
</feature>
<dbReference type="HOGENOM" id="CLU_1815688_0_0_1"/>
<dbReference type="EMBL" id="JMSE01001107">
    <property type="protein sequence ID" value="KDN64663.1"/>
    <property type="molecule type" value="Genomic_DNA"/>
</dbReference>
<organism evidence="2 3">
    <name type="scientific">Colletotrichum sublineola</name>
    <name type="common">Sorghum anthracnose fungus</name>
    <dbReference type="NCBI Taxonomy" id="1173701"/>
    <lineage>
        <taxon>Eukaryota</taxon>
        <taxon>Fungi</taxon>
        <taxon>Dikarya</taxon>
        <taxon>Ascomycota</taxon>
        <taxon>Pezizomycotina</taxon>
        <taxon>Sordariomycetes</taxon>
        <taxon>Hypocreomycetidae</taxon>
        <taxon>Glomerellales</taxon>
        <taxon>Glomerellaceae</taxon>
        <taxon>Colletotrichum</taxon>
        <taxon>Colletotrichum graminicola species complex</taxon>
    </lineage>
</organism>
<comment type="caution">
    <text evidence="2">The sequence shown here is derived from an EMBL/GenBank/DDBJ whole genome shotgun (WGS) entry which is preliminary data.</text>
</comment>
<name>A0A066X697_COLSU</name>
<evidence type="ECO:0000256" key="1">
    <source>
        <dbReference type="SAM" id="MobiDB-lite"/>
    </source>
</evidence>
<feature type="region of interest" description="Disordered" evidence="1">
    <location>
        <begin position="1"/>
        <end position="27"/>
    </location>
</feature>
<protein>
    <submittedName>
        <fullName evidence="2">Uncharacterized protein</fullName>
    </submittedName>
</protein>
<gene>
    <name evidence="2" type="ORF">CSUB01_04301</name>
</gene>
<feature type="compositionally biased region" description="Basic and acidic residues" evidence="1">
    <location>
        <begin position="109"/>
        <end position="120"/>
    </location>
</feature>
<accession>A0A066X697</accession>
<sequence length="142" mass="15035">MPAQPVDQSPREPAVPSSARRPALPDQHLLIERPDADTGPVLPLDAVVQPRAASVAEPALRHRRHAVLPQRRGPGCGGGPLQRPRDDVERDEEGARLLAALRALARQRAGREVVRGREGDGVPEGAAEAAPGYGLGLGVKEL</sequence>
<feature type="region of interest" description="Disordered" evidence="1">
    <location>
        <begin position="64"/>
        <end position="92"/>
    </location>
</feature>
<keyword evidence="3" id="KW-1185">Reference proteome</keyword>
<evidence type="ECO:0000313" key="3">
    <source>
        <dbReference type="Proteomes" id="UP000027238"/>
    </source>
</evidence>
<dbReference type="AlphaFoldDB" id="A0A066X697"/>
<feature type="region of interest" description="Disordered" evidence="1">
    <location>
        <begin position="109"/>
        <end position="142"/>
    </location>
</feature>
<reference evidence="3" key="1">
    <citation type="journal article" date="2014" name="Genome Announc.">
        <title>Draft genome sequence of Colletotrichum sublineola, a destructive pathogen of cultivated sorghum.</title>
        <authorList>
            <person name="Baroncelli R."/>
            <person name="Sanz-Martin J.M."/>
            <person name="Rech G.E."/>
            <person name="Sukno S.A."/>
            <person name="Thon M.R."/>
        </authorList>
    </citation>
    <scope>NUCLEOTIDE SEQUENCE [LARGE SCALE GENOMIC DNA]</scope>
    <source>
        <strain evidence="3">TX430BB</strain>
    </source>
</reference>
<evidence type="ECO:0000313" key="2">
    <source>
        <dbReference type="EMBL" id="KDN64663.1"/>
    </source>
</evidence>
<proteinExistence type="predicted"/>
<feature type="compositionally biased region" description="Gly residues" evidence="1">
    <location>
        <begin position="133"/>
        <end position="142"/>
    </location>
</feature>